<protein>
    <submittedName>
        <fullName evidence="2">F-box-like family protein</fullName>
    </submittedName>
</protein>
<reference evidence="2" key="1">
    <citation type="journal article" date="2019" name="MBio">
        <title>Virus Genomes from Deep Sea Sediments Expand the Ocean Megavirome and Support Independent Origins of Viral Gigantism.</title>
        <authorList>
            <person name="Backstrom D."/>
            <person name="Yutin N."/>
            <person name="Jorgensen S.L."/>
            <person name="Dharamshi J."/>
            <person name="Homa F."/>
            <person name="Zaremba-Niedwiedzka K."/>
            <person name="Spang A."/>
            <person name="Wolf Y.I."/>
            <person name="Koonin E.V."/>
            <person name="Ettema T.J."/>
        </authorList>
    </citation>
    <scope>NUCLEOTIDE SEQUENCE</scope>
</reference>
<dbReference type="SUPFAM" id="SSF81383">
    <property type="entry name" value="F-box domain"/>
    <property type="match status" value="1"/>
</dbReference>
<accession>A0A481ZB10</accession>
<dbReference type="PROSITE" id="PS50181">
    <property type="entry name" value="FBOX"/>
    <property type="match status" value="1"/>
</dbReference>
<dbReference type="Gene3D" id="1.20.1280.50">
    <property type="match status" value="1"/>
</dbReference>
<organism evidence="2">
    <name type="scientific">Pithovirus LCPAC401</name>
    <dbReference type="NCBI Taxonomy" id="2506595"/>
    <lineage>
        <taxon>Viruses</taxon>
        <taxon>Pithoviruses</taxon>
    </lineage>
</organism>
<dbReference type="InterPro" id="IPR036047">
    <property type="entry name" value="F-box-like_dom_sf"/>
</dbReference>
<sequence>MFPSDILQKIFTYLNVVKIVRLCVINSHFNLVCRRESLWKDVAWDHYKHDIIELTWKDTTRELFIASEDFWNDIDDLIKYYMSRGSGILNERDRDNLISKFQLHLIDQATKERKGWKVIEHIFKFYFTESWLYTKPPVDNKYYVNFIPLFKRVGKLSLRRILLLNDIEEMEQNNIATGYPTSIEWCYNDSFLILTSIYHNYPDLFIDDTIPNQKDEMKLVRGGRAWLICGDF</sequence>
<dbReference type="Pfam" id="PF12937">
    <property type="entry name" value="F-box-like"/>
    <property type="match status" value="1"/>
</dbReference>
<name>A0A481ZB10_9VIRU</name>
<gene>
    <name evidence="2" type="ORF">LCPAC401_04640</name>
</gene>
<feature type="domain" description="F-box" evidence="1">
    <location>
        <begin position="1"/>
        <end position="42"/>
    </location>
</feature>
<evidence type="ECO:0000313" key="2">
    <source>
        <dbReference type="EMBL" id="QBK92826.1"/>
    </source>
</evidence>
<dbReference type="InterPro" id="IPR001810">
    <property type="entry name" value="F-box_dom"/>
</dbReference>
<evidence type="ECO:0000259" key="1">
    <source>
        <dbReference type="PROSITE" id="PS50181"/>
    </source>
</evidence>
<dbReference type="EMBL" id="MK500584">
    <property type="protein sequence ID" value="QBK92826.1"/>
    <property type="molecule type" value="Genomic_DNA"/>
</dbReference>
<proteinExistence type="predicted"/>